<dbReference type="PANTHER" id="PTHR30483:SF40">
    <property type="entry name" value="HISTIDINE KINASE"/>
    <property type="match status" value="1"/>
</dbReference>
<dbReference type="SUPFAM" id="SSF53822">
    <property type="entry name" value="Periplasmic binding protein-like I"/>
    <property type="match status" value="1"/>
</dbReference>
<dbReference type="InterPro" id="IPR001828">
    <property type="entry name" value="ANF_lig-bd_rcpt"/>
</dbReference>
<proteinExistence type="predicted"/>
<evidence type="ECO:0000259" key="5">
    <source>
        <dbReference type="Pfam" id="PF01094"/>
    </source>
</evidence>
<dbReference type="EMBL" id="DSDY01000060">
    <property type="protein sequence ID" value="HDS10367.1"/>
    <property type="molecule type" value="Genomic_DNA"/>
</dbReference>
<reference evidence="6" key="1">
    <citation type="journal article" date="2020" name="mSystems">
        <title>Genome- and Community-Level Interaction Insights into Carbon Utilization and Element Cycling Functions of Hydrothermarchaeota in Hydrothermal Sediment.</title>
        <authorList>
            <person name="Zhou Z."/>
            <person name="Liu Y."/>
            <person name="Xu W."/>
            <person name="Pan J."/>
            <person name="Luo Z.H."/>
            <person name="Li M."/>
        </authorList>
    </citation>
    <scope>NUCLEOTIDE SEQUENCE [LARGE SCALE GENOMIC DNA]</scope>
    <source>
        <strain evidence="6">SpSt-123</strain>
    </source>
</reference>
<name>A0A7C1HWG8_9CREN</name>
<accession>A0A7C1HWG8</accession>
<protein>
    <submittedName>
        <fullName evidence="6">ABC transporter substrate-binding protein</fullName>
    </submittedName>
</protein>
<sequence length="433" mass="45403">MRGLSTALVVGVIVALIVGFAAGYVLKPSGTASTVTSTVTRTVTAPSAGTGLPSVIEVGALLPLTGRLATVGEDIRGALEVAQDDINAFLKQAGLPVTFKITFEDTQTSPDVALQKLQAMHSRGVQLFIGPASSAEVRNVKTYADSNKLVIVSPSSTAPELAIPGDMVFRFVTDDRAQGRVIAGLAKQLGLTHIVIVWAGDAWGDGLHDAVTNSAKAFGINVIDGPRYAPETKDFSSEVQQLNKIVTDLINQAGASKVGVVLICFEEGTQFLIQASRYENLGKVVWLGTDGIANAASVVQDPVASSFASKVKLFSPIMAPTESTKFKEVKSKVVAKLGREPIPYAYNAYDIAWALFLSVLATGKTDGASVAKILPSVADSFFGASGWTKLNEAGDRAFADYVVYKVVTEGGTAKWVAAGIYSMATDSFTGSLS</sequence>
<keyword evidence="4" id="KW-0472">Membrane</keyword>
<dbReference type="GO" id="GO:0016020">
    <property type="term" value="C:membrane"/>
    <property type="evidence" value="ECO:0007669"/>
    <property type="project" value="UniProtKB-SubCell"/>
</dbReference>
<evidence type="ECO:0000313" key="6">
    <source>
        <dbReference type="EMBL" id="HDS10367.1"/>
    </source>
</evidence>
<evidence type="ECO:0000256" key="2">
    <source>
        <dbReference type="ARBA" id="ARBA00022692"/>
    </source>
</evidence>
<comment type="subcellular location">
    <subcellularLocation>
        <location evidence="1">Membrane</location>
    </subcellularLocation>
</comment>
<gene>
    <name evidence="6" type="ORF">ENO04_01910</name>
</gene>
<organism evidence="6">
    <name type="scientific">Fervidicoccus fontis</name>
    <dbReference type="NCBI Taxonomy" id="683846"/>
    <lineage>
        <taxon>Archaea</taxon>
        <taxon>Thermoproteota</taxon>
        <taxon>Thermoprotei</taxon>
        <taxon>Fervidicoccales</taxon>
        <taxon>Fervidicoccaceae</taxon>
        <taxon>Fervidicoccus</taxon>
    </lineage>
</organism>
<evidence type="ECO:0000256" key="3">
    <source>
        <dbReference type="ARBA" id="ARBA00022989"/>
    </source>
</evidence>
<dbReference type="Pfam" id="PF01094">
    <property type="entry name" value="ANF_receptor"/>
    <property type="match status" value="1"/>
</dbReference>
<dbReference type="InterPro" id="IPR028082">
    <property type="entry name" value="Peripla_BP_I"/>
</dbReference>
<keyword evidence="3" id="KW-1133">Transmembrane helix</keyword>
<dbReference type="Gene3D" id="3.40.50.2300">
    <property type="match status" value="2"/>
</dbReference>
<evidence type="ECO:0000256" key="1">
    <source>
        <dbReference type="ARBA" id="ARBA00004370"/>
    </source>
</evidence>
<dbReference type="AlphaFoldDB" id="A0A7C1HWG8"/>
<evidence type="ECO:0000256" key="4">
    <source>
        <dbReference type="ARBA" id="ARBA00023136"/>
    </source>
</evidence>
<dbReference type="InterPro" id="IPR051010">
    <property type="entry name" value="BCAA_transport"/>
</dbReference>
<comment type="caution">
    <text evidence="6">The sequence shown here is derived from an EMBL/GenBank/DDBJ whole genome shotgun (WGS) entry which is preliminary data.</text>
</comment>
<feature type="domain" description="Receptor ligand binding region" evidence="5">
    <location>
        <begin position="77"/>
        <end position="407"/>
    </location>
</feature>
<dbReference type="PANTHER" id="PTHR30483">
    <property type="entry name" value="LEUCINE-SPECIFIC-BINDING PROTEIN"/>
    <property type="match status" value="1"/>
</dbReference>
<keyword evidence="2" id="KW-0812">Transmembrane</keyword>